<name>A0ABR7D456_9BACT</name>
<gene>
    <name evidence="2" type="ORF">H8S64_16605</name>
</gene>
<evidence type="ECO:0000259" key="1">
    <source>
        <dbReference type="Pfam" id="PF00535"/>
    </source>
</evidence>
<organism evidence="2 3">
    <name type="scientific">Butyricimonas hominis</name>
    <dbReference type="NCBI Taxonomy" id="2763032"/>
    <lineage>
        <taxon>Bacteria</taxon>
        <taxon>Pseudomonadati</taxon>
        <taxon>Bacteroidota</taxon>
        <taxon>Bacteroidia</taxon>
        <taxon>Bacteroidales</taxon>
        <taxon>Odoribacteraceae</taxon>
        <taxon>Butyricimonas</taxon>
    </lineage>
</organism>
<dbReference type="Gene3D" id="3.90.550.10">
    <property type="entry name" value="Spore Coat Polysaccharide Biosynthesis Protein SpsA, Chain A"/>
    <property type="match status" value="1"/>
</dbReference>
<dbReference type="PANTHER" id="PTHR22916">
    <property type="entry name" value="GLYCOSYLTRANSFERASE"/>
    <property type="match status" value="1"/>
</dbReference>
<dbReference type="InterPro" id="IPR001173">
    <property type="entry name" value="Glyco_trans_2-like"/>
</dbReference>
<keyword evidence="3" id="KW-1185">Reference proteome</keyword>
<dbReference type="Proteomes" id="UP000646484">
    <property type="component" value="Unassembled WGS sequence"/>
</dbReference>
<dbReference type="EMBL" id="JACOOH010000007">
    <property type="protein sequence ID" value="MBC5622715.1"/>
    <property type="molecule type" value="Genomic_DNA"/>
</dbReference>
<protein>
    <submittedName>
        <fullName evidence="2">Glycosyltransferase</fullName>
    </submittedName>
</protein>
<dbReference type="PANTHER" id="PTHR22916:SF3">
    <property type="entry name" value="UDP-GLCNAC:BETAGAL BETA-1,3-N-ACETYLGLUCOSAMINYLTRANSFERASE-LIKE PROTEIN 1"/>
    <property type="match status" value="1"/>
</dbReference>
<dbReference type="Pfam" id="PF00535">
    <property type="entry name" value="Glycos_transf_2"/>
    <property type="match status" value="1"/>
</dbReference>
<reference evidence="2 3" key="1">
    <citation type="submission" date="2020-08" db="EMBL/GenBank/DDBJ databases">
        <title>Genome public.</title>
        <authorList>
            <person name="Liu C."/>
            <person name="Sun Q."/>
        </authorList>
    </citation>
    <scope>NUCLEOTIDE SEQUENCE [LARGE SCALE GENOMIC DNA]</scope>
    <source>
        <strain evidence="2 3">NSJ-56</strain>
    </source>
</reference>
<proteinExistence type="predicted"/>
<evidence type="ECO:0000313" key="3">
    <source>
        <dbReference type="Proteomes" id="UP000646484"/>
    </source>
</evidence>
<feature type="domain" description="Glycosyltransferase 2-like" evidence="1">
    <location>
        <begin position="1"/>
        <end position="104"/>
    </location>
</feature>
<accession>A0ABR7D456</accession>
<comment type="caution">
    <text evidence="2">The sequence shown here is derived from an EMBL/GenBank/DDBJ whole genome shotgun (WGS) entry which is preliminary data.</text>
</comment>
<evidence type="ECO:0000313" key="2">
    <source>
        <dbReference type="EMBL" id="MBC5622715.1"/>
    </source>
</evidence>
<sequence>MPSYNSSRFIGESIWSVLKQSYVTWELLIVDDCSQDNSVEIINQYIEKDCRIRLIALKYNVGAAAARNIALENARGRFIAFLDSDDVWRENKLEYQVKYMLEHNIPFSFSSYDIMKEDGERLNKIVKVPSKLSYCRYLCNTIIGCLTVVIDRDVVGDFRMPIIRSSHDMALWLLIMKRGFKAYGLKECLATYRLVATSNTSKKWKAAKDVWKVYRDIEHLSVFYSMYCFCGYTFNAICKRVL</sequence>
<dbReference type="InterPro" id="IPR029044">
    <property type="entry name" value="Nucleotide-diphossugar_trans"/>
</dbReference>
<dbReference type="SUPFAM" id="SSF53448">
    <property type="entry name" value="Nucleotide-diphospho-sugar transferases"/>
    <property type="match status" value="1"/>
</dbReference>